<dbReference type="AlphaFoldDB" id="A0A212KFU8"/>
<reference evidence="2" key="1">
    <citation type="submission" date="2016-04" db="EMBL/GenBank/DDBJ databases">
        <authorList>
            <person name="Evans L.H."/>
            <person name="Alamgir A."/>
            <person name="Owens N."/>
            <person name="Weber N.D."/>
            <person name="Virtaneva K."/>
            <person name="Barbian K."/>
            <person name="Babar A."/>
            <person name="Rosenke K."/>
        </authorList>
    </citation>
    <scope>NUCLEOTIDE SEQUENCE</scope>
    <source>
        <strain evidence="2">86</strain>
    </source>
</reference>
<sequence length="176" mass="18655">MSTAQILGLITGTVFGFILQRGGVLRVENQLNMLLLKDMTVMRFMLSSIMVGMVGIIVLAQFGVITLSYKPMNVGAILVGGALFGVGWSVTGLCPGTSIGALGEGRLHALPVIAGMLAGAMLFAHSYDFVKNTVLSWKNYGPIGLPEVTGIPAFTFVVAFIVCGMLLLRFLDKKGL</sequence>
<proteinExistence type="predicted"/>
<evidence type="ECO:0000256" key="1">
    <source>
        <dbReference type="SAM" id="Phobius"/>
    </source>
</evidence>
<gene>
    <name evidence="2" type="ORF">KL86DPRO_60215</name>
</gene>
<dbReference type="InterPro" id="IPR007272">
    <property type="entry name" value="Sulf_transp_TsuA/YedE"/>
</dbReference>
<feature type="transmembrane region" description="Helical" evidence="1">
    <location>
        <begin position="150"/>
        <end position="171"/>
    </location>
</feature>
<organism evidence="2">
    <name type="scientific">uncultured delta proteobacterium</name>
    <dbReference type="NCBI Taxonomy" id="34034"/>
    <lineage>
        <taxon>Bacteria</taxon>
        <taxon>Deltaproteobacteria</taxon>
        <taxon>environmental samples</taxon>
    </lineage>
</organism>
<name>A0A212KFU8_9DELT</name>
<dbReference type="EMBL" id="FLUQ01000006">
    <property type="protein sequence ID" value="SBW10583.1"/>
    <property type="molecule type" value="Genomic_DNA"/>
</dbReference>
<evidence type="ECO:0000313" key="2">
    <source>
        <dbReference type="EMBL" id="SBW10583.1"/>
    </source>
</evidence>
<protein>
    <submittedName>
        <fullName evidence="2">Uncharacterized protein</fullName>
    </submittedName>
</protein>
<feature type="transmembrane region" description="Helical" evidence="1">
    <location>
        <begin position="6"/>
        <end position="24"/>
    </location>
</feature>
<keyword evidence="1" id="KW-0472">Membrane</keyword>
<dbReference type="Pfam" id="PF04143">
    <property type="entry name" value="Sulf_transp"/>
    <property type="match status" value="1"/>
</dbReference>
<keyword evidence="1" id="KW-1133">Transmembrane helix</keyword>
<feature type="transmembrane region" description="Helical" evidence="1">
    <location>
        <begin position="107"/>
        <end position="130"/>
    </location>
</feature>
<feature type="transmembrane region" description="Helical" evidence="1">
    <location>
        <begin position="44"/>
        <end position="69"/>
    </location>
</feature>
<keyword evidence="1" id="KW-0812">Transmembrane</keyword>
<feature type="transmembrane region" description="Helical" evidence="1">
    <location>
        <begin position="75"/>
        <end position="95"/>
    </location>
</feature>
<accession>A0A212KFU8</accession>